<keyword evidence="3" id="KW-1185">Reference proteome</keyword>
<feature type="transmembrane region" description="Helical" evidence="1">
    <location>
        <begin position="6"/>
        <end position="25"/>
    </location>
</feature>
<organism evidence="2 3">
    <name type="scientific">Olleya sediminilitoris</name>
    <dbReference type="NCBI Taxonomy" id="2795739"/>
    <lineage>
        <taxon>Bacteria</taxon>
        <taxon>Pseudomonadati</taxon>
        <taxon>Bacteroidota</taxon>
        <taxon>Flavobacteriia</taxon>
        <taxon>Flavobacteriales</taxon>
        <taxon>Flavobacteriaceae</taxon>
    </lineage>
</organism>
<evidence type="ECO:0000313" key="2">
    <source>
        <dbReference type="EMBL" id="MBL7558221.1"/>
    </source>
</evidence>
<reference evidence="2 3" key="1">
    <citation type="submission" date="2020-12" db="EMBL/GenBank/DDBJ databases">
        <title>Olleya sediminilitoris sp. nov., isolated from a tidal flat.</title>
        <authorList>
            <person name="Park S."/>
            <person name="Yoon J.-H."/>
        </authorList>
    </citation>
    <scope>NUCLEOTIDE SEQUENCE [LARGE SCALE GENOMIC DNA]</scope>
    <source>
        <strain evidence="2 3">YSTF-M6</strain>
    </source>
</reference>
<gene>
    <name evidence="2" type="ORF">JAO71_00285</name>
</gene>
<comment type="caution">
    <text evidence="2">The sequence shown here is derived from an EMBL/GenBank/DDBJ whole genome shotgun (WGS) entry which is preliminary data.</text>
</comment>
<keyword evidence="1" id="KW-0812">Transmembrane</keyword>
<evidence type="ECO:0000313" key="3">
    <source>
        <dbReference type="Proteomes" id="UP000605013"/>
    </source>
</evidence>
<sequence>MKLSFTLLSMLLVLSVLVPFFIFVFKGLNSKTKTKHKAEKLLLSNGLKYTMSETWNNKFLAFAENQNMLSYVHFKDEINVLKTIDLTQVKSCEIISDYQKGKDKASHLKHLDLKLQFVSSKKEALILSFFDADEAFIEDYEAKRIQNWHDIIETNLSKAITLKQAS</sequence>
<keyword evidence="1" id="KW-0472">Membrane</keyword>
<dbReference type="Proteomes" id="UP000605013">
    <property type="component" value="Unassembled WGS sequence"/>
</dbReference>
<keyword evidence="1" id="KW-1133">Transmembrane helix</keyword>
<evidence type="ECO:0000256" key="1">
    <source>
        <dbReference type="SAM" id="Phobius"/>
    </source>
</evidence>
<dbReference type="EMBL" id="JAEMEF010000001">
    <property type="protein sequence ID" value="MBL7558221.1"/>
    <property type="molecule type" value="Genomic_DNA"/>
</dbReference>
<protein>
    <submittedName>
        <fullName evidence="2">Uncharacterized protein</fullName>
    </submittedName>
</protein>
<dbReference type="RefSeq" id="WP_202998412.1">
    <property type="nucleotide sequence ID" value="NZ_JAEMEF010000001.1"/>
</dbReference>
<accession>A0ABS1WGH5</accession>
<proteinExistence type="predicted"/>
<name>A0ABS1WGH5_9FLAO</name>